<dbReference type="KEGG" id="fse:DI487_12785"/>
<dbReference type="Proteomes" id="UP000245429">
    <property type="component" value="Chromosome"/>
</dbReference>
<evidence type="ECO:0000313" key="1">
    <source>
        <dbReference type="EMBL" id="AWM14643.1"/>
    </source>
</evidence>
<dbReference type="OrthoDB" id="9855152at2"/>
<accession>A0A2U8QWY3</accession>
<evidence type="ECO:0000313" key="2">
    <source>
        <dbReference type="Proteomes" id="UP000245429"/>
    </source>
</evidence>
<dbReference type="EMBL" id="CP029463">
    <property type="protein sequence ID" value="AWM14643.1"/>
    <property type="molecule type" value="Genomic_DNA"/>
</dbReference>
<dbReference type="AlphaFoldDB" id="A0A2U8QWY3"/>
<sequence length="196" mass="23101">MDNKFIKNPVKDNYSILYFEVMKGLEIGFEEYIVLQIMLKFSKRNEIKLDKSLISKTLCISRNTLDKVLVKLISKGHINKVEAQGKAYYISVDVKEKFEIAGLYVKIYHKHRKLLKLSLKQYAFLYMIYSLSKKYDSKIAIAGKEKYCDFLNISKSHYDTTKGKFKEANLIEPQKNHFLKLNIDVFNWFESRNVQS</sequence>
<keyword evidence="2" id="KW-1185">Reference proteome</keyword>
<name>A0A2U8QWY3_9FLAO</name>
<dbReference type="RefSeq" id="WP_109569984.1">
    <property type="nucleotide sequence ID" value="NZ_CP029463.1"/>
</dbReference>
<reference evidence="1 2" key="1">
    <citation type="submission" date="2018-05" db="EMBL/GenBank/DDBJ databases">
        <title>Flavobacterium sp. MEBiC07310.</title>
        <authorList>
            <person name="Baek K."/>
        </authorList>
    </citation>
    <scope>NUCLEOTIDE SEQUENCE [LARGE SCALE GENOMIC DNA]</scope>
    <source>
        <strain evidence="1 2">MEBiC07310</strain>
    </source>
</reference>
<gene>
    <name evidence="1" type="ORF">DI487_12785</name>
</gene>
<organism evidence="1 2">
    <name type="scientific">Flavobacterium sediminis</name>
    <dbReference type="NCBI Taxonomy" id="2201181"/>
    <lineage>
        <taxon>Bacteria</taxon>
        <taxon>Pseudomonadati</taxon>
        <taxon>Bacteroidota</taxon>
        <taxon>Flavobacteriia</taxon>
        <taxon>Flavobacteriales</taxon>
        <taxon>Flavobacteriaceae</taxon>
        <taxon>Flavobacterium</taxon>
    </lineage>
</organism>
<proteinExistence type="predicted"/>
<protein>
    <submittedName>
        <fullName evidence="1">Uncharacterized protein</fullName>
    </submittedName>
</protein>